<reference evidence="7 8" key="1">
    <citation type="journal article" date="2011" name="Proc. Natl. Acad. Sci. U.S.A.">
        <title>Evolutionary erosion of yeast sex chromosomes by mating-type switching accidents.</title>
        <authorList>
            <person name="Gordon J.L."/>
            <person name="Armisen D."/>
            <person name="Proux-Wera E."/>
            <person name="Oheigeartaigh S.S."/>
            <person name="Byrne K.P."/>
            <person name="Wolfe K.H."/>
        </authorList>
    </citation>
    <scope>NUCLEOTIDE SEQUENCE [LARGE SCALE GENOMIC DNA]</scope>
    <source>
        <strain evidence="8">ATCC 34711 / CBS 6284 / DSM 70876 / NBRC 10599 / NRRL Y-10934 / UCD 77-7</strain>
    </source>
</reference>
<dbReference type="EMBL" id="HE806320">
    <property type="protein sequence ID" value="CCH61380.1"/>
    <property type="molecule type" value="Genomic_DNA"/>
</dbReference>
<feature type="transmembrane region" description="Helical" evidence="6">
    <location>
        <begin position="151"/>
        <end position="176"/>
    </location>
</feature>
<protein>
    <submittedName>
        <fullName evidence="7">Uncharacterized protein</fullName>
    </submittedName>
</protein>
<evidence type="ECO:0000256" key="2">
    <source>
        <dbReference type="ARBA" id="ARBA00022692"/>
    </source>
</evidence>
<dbReference type="InParanoid" id="I2H4S8"/>
<evidence type="ECO:0000256" key="3">
    <source>
        <dbReference type="ARBA" id="ARBA00022989"/>
    </source>
</evidence>
<feature type="transmembrane region" description="Helical" evidence="6">
    <location>
        <begin position="318"/>
        <end position="339"/>
    </location>
</feature>
<dbReference type="OrthoDB" id="4033945at2759"/>
<dbReference type="GO" id="GO:0071467">
    <property type="term" value="P:cellular response to pH"/>
    <property type="evidence" value="ECO:0007669"/>
    <property type="project" value="TreeGrafter"/>
</dbReference>
<accession>I2H4S8</accession>
<dbReference type="OMA" id="HIFYLIT"/>
<dbReference type="RefSeq" id="XP_004180899.1">
    <property type="nucleotide sequence ID" value="XM_004180851.1"/>
</dbReference>
<evidence type="ECO:0000256" key="1">
    <source>
        <dbReference type="ARBA" id="ARBA00004141"/>
    </source>
</evidence>
<feature type="transmembrane region" description="Helical" evidence="6">
    <location>
        <begin position="242"/>
        <end position="261"/>
    </location>
</feature>
<feature type="region of interest" description="Disordered" evidence="5">
    <location>
        <begin position="489"/>
        <end position="525"/>
    </location>
</feature>
<comment type="subcellular location">
    <subcellularLocation>
        <location evidence="1">Membrane</location>
        <topology evidence="1">Multi-pass membrane protein</topology>
    </subcellularLocation>
</comment>
<dbReference type="STRING" id="1071380.I2H4S8"/>
<dbReference type="FunCoup" id="I2H4S8">
    <property type="interactions" value="25"/>
</dbReference>
<evidence type="ECO:0000256" key="6">
    <source>
        <dbReference type="SAM" id="Phobius"/>
    </source>
</evidence>
<dbReference type="PANTHER" id="PTHR35779:SF2">
    <property type="entry name" value="PROTEIN DFG16"/>
    <property type="match status" value="1"/>
</dbReference>
<feature type="region of interest" description="Disordered" evidence="5">
    <location>
        <begin position="617"/>
        <end position="640"/>
    </location>
</feature>
<dbReference type="Proteomes" id="UP000002866">
    <property type="component" value="Chromosome 5"/>
</dbReference>
<keyword evidence="3 6" id="KW-1133">Transmembrane helix</keyword>
<dbReference type="HOGENOM" id="CLU_031414_0_0_1"/>
<feature type="transmembrane region" description="Helical" evidence="6">
    <location>
        <begin position="188"/>
        <end position="206"/>
    </location>
</feature>
<keyword evidence="2 6" id="KW-0812">Transmembrane</keyword>
<feature type="compositionally biased region" description="Acidic residues" evidence="5">
    <location>
        <begin position="497"/>
        <end position="525"/>
    </location>
</feature>
<feature type="transmembrane region" description="Helical" evidence="6">
    <location>
        <begin position="345"/>
        <end position="368"/>
    </location>
</feature>
<proteinExistence type="predicted"/>
<dbReference type="InterPro" id="IPR014844">
    <property type="entry name" value="PalH"/>
</dbReference>
<keyword evidence="8" id="KW-1185">Reference proteome</keyword>
<feature type="transmembrane region" description="Helical" evidence="6">
    <location>
        <begin position="36"/>
        <end position="59"/>
    </location>
</feature>
<sequence>MSNFNTTHNYNNLTSLDDIYRKYTDPNYYSNQKKTILNLAALINATILIPYANYCQIYILNSGFLTTLNDSIKYISSNNPLFRFDNLSTDGRRSFFITCRNSALHNISDNEIDLDFSKILSSLVEDIWNLHLNTTGDWKFLFENDSFTNSLIMIAFTNCAISIATWMVYFLLFLLPRYNNLMIQRIKILHIYILFAAIYETTFYTSQSINQFRHQYMGNIQSVDLYEKTIISQSNSYNVYQLFTYSLNIINWYYIIYYIIVNSRKINSKRKNNKKAKNLIQSTCSYYQKLIRITFISRLKKIWYKFTPRILKNFKYSYIIFTTALVVFQTIVSGFILWIKDTHSINNFFIVMNAINVTALLIFLYIYLKSVASYIFFDSTNISLDLKSFFKILYNDYHQTIPTLIYNFAVFVGYYIILFYRIVYENDSISWKYSIIRFLKLLITVNVWILIVVFEQRENYLKRETIIGKKITNNDTFYADPMMTPDLPNSDGSYNNDDYDDDDDDDACSSKEDGDENEEHEEEDDDISMDFQFIKRFWNSLKSSKKETNMPIFYHDEIVQEGEFEPHVDVNSSRLESFYNEYPTKNYYNNKVIGVTNSLTNGSTSIAMNNNFASNTNNYNRNNSTDNANNNGNDNDNDNQSVETELQRNLIYEFDENNDNYSFSD</sequence>
<feature type="transmembrane region" description="Helical" evidence="6">
    <location>
        <begin position="404"/>
        <end position="423"/>
    </location>
</feature>
<dbReference type="eggNOG" id="ENOG502RJKI">
    <property type="taxonomic scope" value="Eukaryota"/>
</dbReference>
<dbReference type="GO" id="GO:0005886">
    <property type="term" value="C:plasma membrane"/>
    <property type="evidence" value="ECO:0007669"/>
    <property type="project" value="TreeGrafter"/>
</dbReference>
<feature type="compositionally biased region" description="Low complexity" evidence="5">
    <location>
        <begin position="617"/>
        <end position="634"/>
    </location>
</feature>
<keyword evidence="4 6" id="KW-0472">Membrane</keyword>
<organism evidence="7 8">
    <name type="scientific">Henningerozyma blattae (strain ATCC 34711 / CBS 6284 / DSM 70876 / NBRC 10599 / NRRL Y-10934 / UCD 77-7)</name>
    <name type="common">Yeast</name>
    <name type="synonym">Tetrapisispora blattae</name>
    <dbReference type="NCBI Taxonomy" id="1071380"/>
    <lineage>
        <taxon>Eukaryota</taxon>
        <taxon>Fungi</taxon>
        <taxon>Dikarya</taxon>
        <taxon>Ascomycota</taxon>
        <taxon>Saccharomycotina</taxon>
        <taxon>Saccharomycetes</taxon>
        <taxon>Saccharomycetales</taxon>
        <taxon>Saccharomycetaceae</taxon>
        <taxon>Henningerozyma</taxon>
    </lineage>
</organism>
<gene>
    <name evidence="7" type="primary">TBLA0E03260</name>
    <name evidence="7" type="ORF">TBLA_0E03260</name>
</gene>
<dbReference type="PANTHER" id="PTHR35779">
    <property type="entry name" value="PH-RESPONSE REGULATOR PROTEIN PALH/RIM21"/>
    <property type="match status" value="1"/>
</dbReference>
<dbReference type="KEGG" id="tbl:TBLA_0E03260"/>
<name>I2H4S8_HENB6</name>
<feature type="transmembrane region" description="Helical" evidence="6">
    <location>
        <begin position="435"/>
        <end position="454"/>
    </location>
</feature>
<dbReference type="GeneID" id="14496633"/>
<dbReference type="Pfam" id="PF08733">
    <property type="entry name" value="PalH"/>
    <property type="match status" value="1"/>
</dbReference>
<evidence type="ECO:0000313" key="8">
    <source>
        <dbReference type="Proteomes" id="UP000002866"/>
    </source>
</evidence>
<evidence type="ECO:0000313" key="7">
    <source>
        <dbReference type="EMBL" id="CCH61380.1"/>
    </source>
</evidence>
<evidence type="ECO:0000256" key="5">
    <source>
        <dbReference type="SAM" id="MobiDB-lite"/>
    </source>
</evidence>
<evidence type="ECO:0000256" key="4">
    <source>
        <dbReference type="ARBA" id="ARBA00023136"/>
    </source>
</evidence>
<dbReference type="AlphaFoldDB" id="I2H4S8"/>